<evidence type="ECO:0000259" key="2">
    <source>
        <dbReference type="Pfam" id="PF01610"/>
    </source>
</evidence>
<sequence length="113" mass="12697">MLAWLATTSLTWRKSITHVAIDVSATYRAAIRTGLPHTRVAVGHFHVVQLANKMLWAARRRTTAEVGGRRGRATDPKRSARRRLLRSREDLTDEQFATMWNALGEGQSGSRPC</sequence>
<dbReference type="AlphaFoldDB" id="A0A177HYW8"/>
<accession>A0A177HYW8</accession>
<dbReference type="STRING" id="1716141.STSP_06690"/>
<reference evidence="3 4" key="1">
    <citation type="submission" date="2015-12" db="EMBL/GenBank/DDBJ databases">
        <title>Genome sequence of Streptomyces sp. G25.</title>
        <authorList>
            <person name="Poehlein A."/>
            <person name="Roettig A."/>
            <person name="Hiessl S."/>
            <person name="Hauschild P."/>
            <person name="Schauer J."/>
            <person name="Madkour M.H."/>
            <person name="Al-Ansari A.M."/>
            <person name="Almakishah N.H."/>
            <person name="Steinbuechel A."/>
            <person name="Daniel R."/>
        </authorList>
    </citation>
    <scope>NUCLEOTIDE SEQUENCE [LARGE SCALE GENOMIC DNA]</scope>
    <source>
        <strain evidence="4">G25(2015)</strain>
    </source>
</reference>
<proteinExistence type="predicted"/>
<name>A0A177HYW8_9ACTN</name>
<evidence type="ECO:0000313" key="4">
    <source>
        <dbReference type="Proteomes" id="UP000077381"/>
    </source>
</evidence>
<dbReference type="EMBL" id="LOHS01000029">
    <property type="protein sequence ID" value="OAH15966.1"/>
    <property type="molecule type" value="Genomic_DNA"/>
</dbReference>
<dbReference type="InterPro" id="IPR002560">
    <property type="entry name" value="Transposase_DDE"/>
</dbReference>
<gene>
    <name evidence="3" type="ORF">STSP_06690</name>
</gene>
<organism evidence="3 4">
    <name type="scientific">Streptomyces jeddahensis</name>
    <dbReference type="NCBI Taxonomy" id="1716141"/>
    <lineage>
        <taxon>Bacteria</taxon>
        <taxon>Bacillati</taxon>
        <taxon>Actinomycetota</taxon>
        <taxon>Actinomycetes</taxon>
        <taxon>Kitasatosporales</taxon>
        <taxon>Streptomycetaceae</taxon>
        <taxon>Streptomyces</taxon>
    </lineage>
</organism>
<feature type="region of interest" description="Disordered" evidence="1">
    <location>
        <begin position="62"/>
        <end position="85"/>
    </location>
</feature>
<evidence type="ECO:0000256" key="1">
    <source>
        <dbReference type="SAM" id="MobiDB-lite"/>
    </source>
</evidence>
<feature type="domain" description="Transposase IS204/IS1001/IS1096/IS1165 DDE" evidence="2">
    <location>
        <begin position="3"/>
        <end position="99"/>
    </location>
</feature>
<dbReference type="PATRIC" id="fig|1716141.3.peg.711"/>
<evidence type="ECO:0000313" key="3">
    <source>
        <dbReference type="EMBL" id="OAH15966.1"/>
    </source>
</evidence>
<comment type="caution">
    <text evidence="3">The sequence shown here is derived from an EMBL/GenBank/DDBJ whole genome shotgun (WGS) entry which is preliminary data.</text>
</comment>
<dbReference type="Proteomes" id="UP000077381">
    <property type="component" value="Unassembled WGS sequence"/>
</dbReference>
<dbReference type="Pfam" id="PF01610">
    <property type="entry name" value="DDE_Tnp_ISL3"/>
    <property type="match status" value="1"/>
</dbReference>
<protein>
    <submittedName>
        <fullName evidence="3">Transposase</fullName>
    </submittedName>
</protein>
<keyword evidence="4" id="KW-1185">Reference proteome</keyword>